<reference evidence="8 9" key="1">
    <citation type="journal article" date="2020" name="ISME J.">
        <title>Uncovering the hidden diversity of litter-decomposition mechanisms in mushroom-forming fungi.</title>
        <authorList>
            <person name="Floudas D."/>
            <person name="Bentzer J."/>
            <person name="Ahren D."/>
            <person name="Johansson T."/>
            <person name="Persson P."/>
            <person name="Tunlid A."/>
        </authorList>
    </citation>
    <scope>NUCLEOTIDE SEQUENCE [LARGE SCALE GENOMIC DNA]</scope>
    <source>
        <strain evidence="8 9">CBS 661.87</strain>
    </source>
</reference>
<feature type="region of interest" description="Disordered" evidence="6">
    <location>
        <begin position="165"/>
        <end position="227"/>
    </location>
</feature>
<keyword evidence="4" id="KW-0378">Hydrolase</keyword>
<dbReference type="InterPro" id="IPR037189">
    <property type="entry name" value="HBS1-like_N_sf"/>
</dbReference>
<dbReference type="GO" id="GO:0016787">
    <property type="term" value="F:hydrolase activity"/>
    <property type="evidence" value="ECO:0007669"/>
    <property type="project" value="UniProtKB-KW"/>
</dbReference>
<dbReference type="GO" id="GO:0005737">
    <property type="term" value="C:cytoplasm"/>
    <property type="evidence" value="ECO:0007669"/>
    <property type="project" value="UniProtKB-SubCell"/>
</dbReference>
<evidence type="ECO:0000256" key="5">
    <source>
        <dbReference type="ARBA" id="ARBA00022917"/>
    </source>
</evidence>
<feature type="compositionally biased region" description="Low complexity" evidence="6">
    <location>
        <begin position="680"/>
        <end position="698"/>
    </location>
</feature>
<accession>A0A8H5HSB8</accession>
<feature type="compositionally biased region" description="Low complexity" evidence="6">
    <location>
        <begin position="295"/>
        <end position="318"/>
    </location>
</feature>
<dbReference type="SUPFAM" id="SSF109732">
    <property type="entry name" value="HBS1-like domain"/>
    <property type="match status" value="1"/>
</dbReference>
<feature type="compositionally biased region" description="Low complexity" evidence="6">
    <location>
        <begin position="340"/>
        <end position="360"/>
    </location>
</feature>
<dbReference type="Proteomes" id="UP000565441">
    <property type="component" value="Unassembled WGS sequence"/>
</dbReference>
<dbReference type="AlphaFoldDB" id="A0A8H5HSB8"/>
<evidence type="ECO:0000313" key="9">
    <source>
        <dbReference type="Proteomes" id="UP000565441"/>
    </source>
</evidence>
<feature type="compositionally biased region" description="Low complexity" evidence="6">
    <location>
        <begin position="404"/>
        <end position="413"/>
    </location>
</feature>
<feature type="region of interest" description="Disordered" evidence="6">
    <location>
        <begin position="599"/>
        <end position="698"/>
    </location>
</feature>
<evidence type="ECO:0000256" key="6">
    <source>
        <dbReference type="SAM" id="MobiDB-lite"/>
    </source>
</evidence>
<sequence>MSRHRLIRNINIKDEMDDDALSDGGEEDMTEEQHARLVYGLEHIRQVLGDENVSGLSDKDIKDALWEFFFDEEKAIQWALDEQHRRRLAQERKDFHTGKELPPVPQEAYEGDSNAEYYHPEDFQDQDQAEPIERSRVPLVFLHQGSVEVSDMGTPRVVRPALSTITERTERTEHTPRFPTGRFPLSHQAARPPSTSFTASSYGELINEPDDRNTQGPADPNTIPVSPSLSALNTLSLYEPAPSVAESEGESVHTVTHRAAPSEPVPPSEELPEIPDFNSKSSKQVPAPVPPLKQSKLSLLASSRANSISSRSESSRSSGIALTGSVKTFPALRPSAQSVRPSSSTAPSPLASSRTSSSLPGENEEYFNPPSTGASSMASHVRRAIQTAMELEAADKVATPKANSKLLSKPSPSVSRQTHARTEIPRSPTSLRSSASPAPKNVPAHPYKEVVVFGPSSKPAPSKLALLAHAKTTARGPKVPKPVTEYLTPTANGPTATTAITTSYQTLYTLTDPTRSKVIPAQYVVPLGAITSPEPEVKRSKLAAKIKRAHEKQYAVSLTEEEVITPPVSPIFYPKSSAHVRASPSAFASLLIDDPLISSEDMDKDRSSRRREKEHRLKAEPESTVTEGSSERRRQRTRKHRHEGTPVPDFSPPMGFRFDGPSPDDLVFNARHGTSLAQQKSPSSPSSSRKTASTASMK</sequence>
<evidence type="ECO:0000313" key="8">
    <source>
        <dbReference type="EMBL" id="KAF5388320.1"/>
    </source>
</evidence>
<evidence type="ECO:0000256" key="3">
    <source>
        <dbReference type="ARBA" id="ARBA00022553"/>
    </source>
</evidence>
<evidence type="ECO:0000256" key="2">
    <source>
        <dbReference type="ARBA" id="ARBA00022490"/>
    </source>
</evidence>
<organism evidence="8 9">
    <name type="scientific">Tricholomella constricta</name>
    <dbReference type="NCBI Taxonomy" id="117010"/>
    <lineage>
        <taxon>Eukaryota</taxon>
        <taxon>Fungi</taxon>
        <taxon>Dikarya</taxon>
        <taxon>Basidiomycota</taxon>
        <taxon>Agaricomycotina</taxon>
        <taxon>Agaricomycetes</taxon>
        <taxon>Agaricomycetidae</taxon>
        <taxon>Agaricales</taxon>
        <taxon>Tricholomatineae</taxon>
        <taxon>Lyophyllaceae</taxon>
        <taxon>Tricholomella</taxon>
    </lineage>
</organism>
<gene>
    <name evidence="8" type="ORF">D9615_000111</name>
</gene>
<keyword evidence="5" id="KW-0648">Protein biosynthesis</keyword>
<evidence type="ECO:0000256" key="4">
    <source>
        <dbReference type="ARBA" id="ARBA00022801"/>
    </source>
</evidence>
<feature type="region of interest" description="Disordered" evidence="6">
    <location>
        <begin position="397"/>
        <end position="443"/>
    </location>
</feature>
<feature type="compositionally biased region" description="Polar residues" evidence="6">
    <location>
        <begin position="369"/>
        <end position="378"/>
    </location>
</feature>
<evidence type="ECO:0000259" key="7">
    <source>
        <dbReference type="Pfam" id="PF08938"/>
    </source>
</evidence>
<comment type="caution">
    <text evidence="8">The sequence shown here is derived from an EMBL/GenBank/DDBJ whole genome shotgun (WGS) entry which is preliminary data.</text>
</comment>
<comment type="subcellular location">
    <subcellularLocation>
        <location evidence="1">Cytoplasm</location>
    </subcellularLocation>
</comment>
<feature type="compositionally biased region" description="Basic residues" evidence="6">
    <location>
        <begin position="633"/>
        <end position="642"/>
    </location>
</feature>
<keyword evidence="3" id="KW-0597">Phosphoprotein</keyword>
<dbReference type="OrthoDB" id="342024at2759"/>
<keyword evidence="2" id="KW-0963">Cytoplasm</keyword>
<feature type="compositionally biased region" description="Basic and acidic residues" evidence="6">
    <location>
        <begin position="167"/>
        <end position="176"/>
    </location>
</feature>
<name>A0A8H5HSB8_9AGAR</name>
<feature type="region of interest" description="Disordered" evidence="6">
    <location>
        <begin position="240"/>
        <end position="381"/>
    </location>
</feature>
<proteinExistence type="predicted"/>
<feature type="compositionally biased region" description="Polar residues" evidence="6">
    <location>
        <begin position="427"/>
        <end position="436"/>
    </location>
</feature>
<dbReference type="GO" id="GO:0006412">
    <property type="term" value="P:translation"/>
    <property type="evidence" value="ECO:0007669"/>
    <property type="project" value="UniProtKB-KW"/>
</dbReference>
<evidence type="ECO:0000256" key="1">
    <source>
        <dbReference type="ARBA" id="ARBA00004496"/>
    </source>
</evidence>
<keyword evidence="9" id="KW-1185">Reference proteome</keyword>
<dbReference type="Pfam" id="PF08938">
    <property type="entry name" value="HBS1_N"/>
    <property type="match status" value="1"/>
</dbReference>
<dbReference type="EMBL" id="JAACJP010000001">
    <property type="protein sequence ID" value="KAF5388320.1"/>
    <property type="molecule type" value="Genomic_DNA"/>
</dbReference>
<dbReference type="InterPro" id="IPR015033">
    <property type="entry name" value="HBS1-like_N"/>
</dbReference>
<feature type="domain" description="HBS1-like protein N-terminal" evidence="7">
    <location>
        <begin position="14"/>
        <end position="82"/>
    </location>
</feature>
<protein>
    <recommendedName>
        <fullName evidence="7">HBS1-like protein N-terminal domain-containing protein</fullName>
    </recommendedName>
</protein>